<dbReference type="RefSeq" id="WP_209361834.1">
    <property type="nucleotide sequence ID" value="NZ_JAGISH010000008.1"/>
</dbReference>
<keyword evidence="3" id="KW-0479">Metal-binding</keyword>
<organism evidence="5 6">
    <name type="scientific">Sagittula salina</name>
    <dbReference type="NCBI Taxonomy" id="2820268"/>
    <lineage>
        <taxon>Bacteria</taxon>
        <taxon>Pseudomonadati</taxon>
        <taxon>Pseudomonadota</taxon>
        <taxon>Alphaproteobacteria</taxon>
        <taxon>Rhodobacterales</taxon>
        <taxon>Roseobacteraceae</taxon>
        <taxon>Sagittula</taxon>
    </lineage>
</organism>
<dbReference type="Pfam" id="PF05853">
    <property type="entry name" value="BKACE"/>
    <property type="match status" value="1"/>
</dbReference>
<evidence type="ECO:0000256" key="1">
    <source>
        <dbReference type="ARBA" id="ARBA00001947"/>
    </source>
</evidence>
<name>A0A940MSB4_9RHOB</name>
<dbReference type="GO" id="GO:0046872">
    <property type="term" value="F:metal ion binding"/>
    <property type="evidence" value="ECO:0007669"/>
    <property type="project" value="UniProtKB-KW"/>
</dbReference>
<proteinExistence type="predicted"/>
<protein>
    <submittedName>
        <fullName evidence="5">3-keto-5-aminohexanoate cleavage protein</fullName>
    </submittedName>
</protein>
<dbReference type="AlphaFoldDB" id="A0A940MSB4"/>
<accession>A0A940MSB4</accession>
<comment type="caution">
    <text evidence="5">The sequence shown here is derived from an EMBL/GenBank/DDBJ whole genome shotgun (WGS) entry which is preliminary data.</text>
</comment>
<dbReference type="Proteomes" id="UP000675940">
    <property type="component" value="Unassembled WGS sequence"/>
</dbReference>
<dbReference type="InterPro" id="IPR013785">
    <property type="entry name" value="Aldolase_TIM"/>
</dbReference>
<dbReference type="Gene3D" id="3.20.20.70">
    <property type="entry name" value="Aldolase class I"/>
    <property type="match status" value="1"/>
</dbReference>
<reference evidence="5" key="1">
    <citation type="submission" date="2021-03" db="EMBL/GenBank/DDBJ databases">
        <title>Sagittula salina sp. nov. strain M10.9X isolated from the marine waste.</title>
        <authorList>
            <person name="Satari L."/>
            <person name="Molina-Menor E."/>
            <person name="Vidal-Verdu A."/>
            <person name="Pascual J."/>
            <person name="Pereto J."/>
            <person name="Porcar M."/>
        </authorList>
    </citation>
    <scope>NUCLEOTIDE SEQUENCE</scope>
    <source>
        <strain evidence="5">M10.9X</strain>
    </source>
</reference>
<dbReference type="GO" id="GO:0043720">
    <property type="term" value="F:3-keto-5-aminohexanoate cleavage activity"/>
    <property type="evidence" value="ECO:0007669"/>
    <property type="project" value="InterPro"/>
</dbReference>
<keyword evidence="2" id="KW-0808">Transferase</keyword>
<evidence type="ECO:0000256" key="3">
    <source>
        <dbReference type="ARBA" id="ARBA00022723"/>
    </source>
</evidence>
<comment type="cofactor">
    <cofactor evidence="1">
        <name>Zn(2+)</name>
        <dbReference type="ChEBI" id="CHEBI:29105"/>
    </cofactor>
</comment>
<dbReference type="PANTHER" id="PTHR37418">
    <property type="entry name" value="3-KETO-5-AMINOHEXANOATE CLEAVAGE ENZYME-RELATED"/>
    <property type="match status" value="1"/>
</dbReference>
<sequence>MRPLPRIMVAPNGARLTKKDHPGVPVTIPEVVATARACAAEGADGLHAHVRDAAQQHVLDAGLYRELLAELSSALPGFYAQITTEAVGRYSAVEQRALVRTIKPEAVSVALREITEGEGDAETRRFFHECHEAGIGVQHILFDEADISHLARLVDGGVVPKADLAALIVFGRYSTGQKSAPEDLVGPTDFLSSCFENIDWAVCAFGELETDCLLAADRLGGKMRIGFENNRLNRDRGNAGDNAERVRELVACLSARPDARAENDSDLIPDPDDRLRHLSI</sequence>
<evidence type="ECO:0000256" key="4">
    <source>
        <dbReference type="ARBA" id="ARBA00022833"/>
    </source>
</evidence>
<dbReference type="InterPro" id="IPR008567">
    <property type="entry name" value="BKACE"/>
</dbReference>
<dbReference type="EMBL" id="JAGISH010000008">
    <property type="protein sequence ID" value="MBP0483901.1"/>
    <property type="molecule type" value="Genomic_DNA"/>
</dbReference>
<evidence type="ECO:0000313" key="5">
    <source>
        <dbReference type="EMBL" id="MBP0483901.1"/>
    </source>
</evidence>
<keyword evidence="4" id="KW-0862">Zinc</keyword>
<evidence type="ECO:0000313" key="6">
    <source>
        <dbReference type="Proteomes" id="UP000675940"/>
    </source>
</evidence>
<gene>
    <name evidence="5" type="ORF">J5474_15575</name>
</gene>
<evidence type="ECO:0000256" key="2">
    <source>
        <dbReference type="ARBA" id="ARBA00022679"/>
    </source>
</evidence>
<dbReference type="PANTHER" id="PTHR37418:SF2">
    <property type="entry name" value="3-KETO-5-AMINOHEXANOATE CLEAVAGE ENZYME"/>
    <property type="match status" value="1"/>
</dbReference>
<keyword evidence="6" id="KW-1185">Reference proteome</keyword>